<dbReference type="Proteomes" id="UP000319004">
    <property type="component" value="Chromosome"/>
</dbReference>
<organism evidence="2 3">
    <name type="scientific">Stieleria neptunia</name>
    <dbReference type="NCBI Taxonomy" id="2527979"/>
    <lineage>
        <taxon>Bacteria</taxon>
        <taxon>Pseudomonadati</taxon>
        <taxon>Planctomycetota</taxon>
        <taxon>Planctomycetia</taxon>
        <taxon>Pirellulales</taxon>
        <taxon>Pirellulaceae</taxon>
        <taxon>Stieleria</taxon>
    </lineage>
</organism>
<keyword evidence="1" id="KW-0812">Transmembrane</keyword>
<sequence>MVGDKLGTVRATWLEGAKLAPQSYRNESRMKLRQRSARWAFTVGVLVTSASPCLAAGGSLTLKLQDETTGEPVISRVEFFRGAAPSGPREKQMPVRQTVSAGIGVVVDRSVVLELPDGPYRFRIVRGPEYRVINGTFELEKTSLDEKNVALPRMVDMAAEGWLAGDCCVVASSESVPLRMASEDLHVAAVLGKRPAKPIPRRDSDDSIEHEPTWIRTDLTQDRGLVYFGFDSQLASTLEPTEHSLAELVAVTRNENADDVKIGIENPFAWELPVWLASGKVDGIFVLGDWLRLDRRVVSVRDGRTPASFSLAEPTQVGRYAERIYRHALDAGIALVPLAGGGDRSAKTPIGYNRLYVTSKPSQGGDGVESPAAPPTQQAWWDAAWAGTSVATNGPLMRPLVGGKLPGHVFRGRSGEVLRIQPELNLAVRDPVEYLEVIHNNRVHYSARLDEFAKAGGEIPPIMAAESGWVILRVMTLHGEHYRAAVTAPWWIEFDGRRRVSPESVQFFRDWLSEYEQRLTRLPPEQLASYVPFIRAARRFWESR</sequence>
<keyword evidence="1" id="KW-1133">Transmembrane helix</keyword>
<reference evidence="2 3" key="1">
    <citation type="submission" date="2019-03" db="EMBL/GenBank/DDBJ databases">
        <title>Deep-cultivation of Planctomycetes and their phenomic and genomic characterization uncovers novel biology.</title>
        <authorList>
            <person name="Wiegand S."/>
            <person name="Jogler M."/>
            <person name="Boedeker C."/>
            <person name="Pinto D."/>
            <person name="Vollmers J."/>
            <person name="Rivas-Marin E."/>
            <person name="Kohn T."/>
            <person name="Peeters S.H."/>
            <person name="Heuer A."/>
            <person name="Rast P."/>
            <person name="Oberbeckmann S."/>
            <person name="Bunk B."/>
            <person name="Jeske O."/>
            <person name="Meyerdierks A."/>
            <person name="Storesund J.E."/>
            <person name="Kallscheuer N."/>
            <person name="Luecker S."/>
            <person name="Lage O.M."/>
            <person name="Pohl T."/>
            <person name="Merkel B.J."/>
            <person name="Hornburger P."/>
            <person name="Mueller R.-W."/>
            <person name="Bruemmer F."/>
            <person name="Labrenz M."/>
            <person name="Spormann A.M."/>
            <person name="Op den Camp H."/>
            <person name="Overmann J."/>
            <person name="Amann R."/>
            <person name="Jetten M.S.M."/>
            <person name="Mascher T."/>
            <person name="Medema M.H."/>
            <person name="Devos D.P."/>
            <person name="Kaster A.-K."/>
            <person name="Ovreas L."/>
            <person name="Rohde M."/>
            <person name="Galperin M.Y."/>
            <person name="Jogler C."/>
        </authorList>
    </citation>
    <scope>NUCLEOTIDE SEQUENCE [LARGE SCALE GENOMIC DNA]</scope>
    <source>
        <strain evidence="2 3">Enr13</strain>
    </source>
</reference>
<evidence type="ECO:0000313" key="3">
    <source>
        <dbReference type="Proteomes" id="UP000319004"/>
    </source>
</evidence>
<evidence type="ECO:0000313" key="2">
    <source>
        <dbReference type="EMBL" id="QDV42619.1"/>
    </source>
</evidence>
<gene>
    <name evidence="2" type="ORF">Enr13x_24680</name>
</gene>
<keyword evidence="1" id="KW-0472">Membrane</keyword>
<proteinExistence type="predicted"/>
<dbReference type="KEGG" id="snep:Enr13x_24680"/>
<name>A0A518HP53_9BACT</name>
<feature type="transmembrane region" description="Helical" evidence="1">
    <location>
        <begin position="39"/>
        <end position="62"/>
    </location>
</feature>
<dbReference type="EMBL" id="CP037423">
    <property type="protein sequence ID" value="QDV42619.1"/>
    <property type="molecule type" value="Genomic_DNA"/>
</dbReference>
<evidence type="ECO:0000256" key="1">
    <source>
        <dbReference type="SAM" id="Phobius"/>
    </source>
</evidence>
<dbReference type="AlphaFoldDB" id="A0A518HP53"/>
<accession>A0A518HP53</accession>
<keyword evidence="3" id="KW-1185">Reference proteome</keyword>
<protein>
    <submittedName>
        <fullName evidence="2">Uncharacterized protein</fullName>
    </submittedName>
</protein>